<feature type="transmembrane region" description="Helical" evidence="2">
    <location>
        <begin position="59"/>
        <end position="81"/>
    </location>
</feature>
<keyword evidence="2" id="KW-0812">Transmembrane</keyword>
<accession>A0ABR0D301</accession>
<comment type="function">
    <text evidence="1">Component of the cleavage factor Im (CFIm) complex that plays a key role in pre-mRNA 3'-processing.</text>
</comment>
<evidence type="ECO:0000313" key="4">
    <source>
        <dbReference type="Proteomes" id="UP001291926"/>
    </source>
</evidence>
<gene>
    <name evidence="3" type="ORF">RD792_010876</name>
</gene>
<dbReference type="Proteomes" id="UP001291926">
    <property type="component" value="Unassembled WGS sequence"/>
</dbReference>
<protein>
    <recommendedName>
        <fullName evidence="1">Pre-mRNA cleavage factor Im 25 kDa subunit</fullName>
    </recommendedName>
</protein>
<dbReference type="PIRSF" id="PIRSF017888">
    <property type="entry name" value="CPSF-25"/>
    <property type="match status" value="1"/>
</dbReference>
<dbReference type="EMBL" id="JAYDYQ010002534">
    <property type="protein sequence ID" value="KAK4483675.1"/>
    <property type="molecule type" value="Genomic_DNA"/>
</dbReference>
<dbReference type="PANTHER" id="PTHR13047">
    <property type="entry name" value="PRE-MRNA CLEAVAGE FACTOR IM, 25KD SUBUNIT"/>
    <property type="match status" value="1"/>
</dbReference>
<comment type="similarity">
    <text evidence="1">Belongs to the Nudix hydrolase family. CPSF5 subfamily.</text>
</comment>
<evidence type="ECO:0000313" key="3">
    <source>
        <dbReference type="EMBL" id="KAK4483675.1"/>
    </source>
</evidence>
<evidence type="ECO:0000256" key="2">
    <source>
        <dbReference type="SAM" id="Phobius"/>
    </source>
</evidence>
<dbReference type="Pfam" id="PF13869">
    <property type="entry name" value="NUDIX_2"/>
    <property type="match status" value="1"/>
</dbReference>
<reference evidence="3 4" key="1">
    <citation type="journal article" date="2023" name="bioRxiv">
        <title>Genome report: Whole genome sequence and annotation of Penstemon davidsonii.</title>
        <authorList>
            <person name="Ostevik K.L."/>
            <person name="Alabady M."/>
            <person name="Zhang M."/>
            <person name="Rausher M.D."/>
        </authorList>
    </citation>
    <scope>NUCLEOTIDE SEQUENCE [LARGE SCALE GENOMIC DNA]</scope>
    <source>
        <strain evidence="3">DNT005</strain>
        <tissue evidence="3">Whole leaf</tissue>
    </source>
</reference>
<dbReference type="InterPro" id="IPR016706">
    <property type="entry name" value="Cleav_polyA_spec_factor_su5"/>
</dbReference>
<name>A0ABR0D301_9LAMI</name>
<keyword evidence="1" id="KW-0694">RNA-binding</keyword>
<sequence>MDDRTAVLENGDSHHNYSNVLDIYPLGCYYFGSTDAVALKNETLADRALRMKAKYESILYFRLQFAILWVIVVSFSCMMMFRSFNLQVELFKHPHLLLLQVQNTIFKLPGGRLRPGESDVGCLKRKLSSKLSSGEDGRGPEWEIGECLGIWWKPNFEAVSYPYLPPNIQRPKECTKLFLVKLPASRRFIVPRNFKILAVPLCQVHDNDKVYTSFELQMPIMLLGIKYRTL</sequence>
<organism evidence="3 4">
    <name type="scientific">Penstemon davidsonii</name>
    <dbReference type="NCBI Taxonomy" id="160366"/>
    <lineage>
        <taxon>Eukaryota</taxon>
        <taxon>Viridiplantae</taxon>
        <taxon>Streptophyta</taxon>
        <taxon>Embryophyta</taxon>
        <taxon>Tracheophyta</taxon>
        <taxon>Spermatophyta</taxon>
        <taxon>Magnoliopsida</taxon>
        <taxon>eudicotyledons</taxon>
        <taxon>Gunneridae</taxon>
        <taxon>Pentapetalae</taxon>
        <taxon>asterids</taxon>
        <taxon>lamiids</taxon>
        <taxon>Lamiales</taxon>
        <taxon>Plantaginaceae</taxon>
        <taxon>Cheloneae</taxon>
        <taxon>Penstemon</taxon>
    </lineage>
</organism>
<dbReference type="Gene3D" id="3.90.79.10">
    <property type="entry name" value="Nucleoside Triphosphate Pyrophosphohydrolase"/>
    <property type="match status" value="1"/>
</dbReference>
<keyword evidence="4" id="KW-1185">Reference proteome</keyword>
<keyword evidence="1" id="KW-0539">Nucleus</keyword>
<comment type="caution">
    <text evidence="3">The sequence shown here is derived from an EMBL/GenBank/DDBJ whole genome shotgun (WGS) entry which is preliminary data.</text>
</comment>
<keyword evidence="1" id="KW-0507">mRNA processing</keyword>
<keyword evidence="2" id="KW-1133">Transmembrane helix</keyword>
<comment type="subunit">
    <text evidence="1">Homodimer. Component of the cleavage factor Im (CFIm) complex.</text>
</comment>
<proteinExistence type="inferred from homology"/>
<evidence type="ECO:0000256" key="1">
    <source>
        <dbReference type="PIRNR" id="PIRNR017888"/>
    </source>
</evidence>
<keyword evidence="2" id="KW-0472">Membrane</keyword>
<comment type="subcellular location">
    <subcellularLocation>
        <location evidence="1">Nucleus</location>
    </subcellularLocation>
    <text evidence="1">In punctate subnuclear structures localized adjacent to nuclear speckles, called paraspeckles.</text>
</comment>